<dbReference type="GeneID" id="9797776"/>
<dbReference type="InterPro" id="IPR018170">
    <property type="entry name" value="Aldo/ket_reductase_CS"/>
</dbReference>
<dbReference type="PANTHER" id="PTHR43827:SF3">
    <property type="entry name" value="NADP-DEPENDENT OXIDOREDUCTASE DOMAIN-CONTAINING PROTEIN"/>
    <property type="match status" value="1"/>
</dbReference>
<feature type="site" description="Lowers pKa of active site Tyr" evidence="5">
    <location>
        <position position="80"/>
    </location>
</feature>
<accession>A0A6A5HEK6</accession>
<dbReference type="EMBL" id="WUAV01000002">
    <property type="protein sequence ID" value="KAF1765805.1"/>
    <property type="molecule type" value="Genomic_DNA"/>
</dbReference>
<evidence type="ECO:0000256" key="3">
    <source>
        <dbReference type="ARBA" id="ARBA00023002"/>
    </source>
</evidence>
<sequence length="321" mass="36875">MKPVLTIQLNSGYEMPAIGYGTWQITKSRTTDKVREALDAGYRHIDSAPSFRNQAEVGMAVKNWCSSGKSGREELFLSSKIWNTHHSREKCLQQIDEMLTDFDTNYMDLVVIHWPFGWAEDDAGGYLPRGNDGKFIASNVDYLETWKALEDAHRSGKIRSIGLANFNLEQVERIWTKGLIKPAVLQVEMSPFFTQKEVREYCREKGIALLATMTTGNPGSSCYRKHEDPNLLYNETLIAIAKSHGKTVPQTILRWIIDIGHTAVIKSVESKRIRQNINIFKFHLSTDQIERIEHLNLNFRILNPWLGNESHPHFPWPYVKE</sequence>
<keyword evidence="2" id="KW-0521">NADP</keyword>
<comment type="caution">
    <text evidence="7">The sequence shown here is derived from an EMBL/GenBank/DDBJ whole genome shotgun (WGS) entry which is preliminary data.</text>
</comment>
<name>A0A6A5HEK6_CAERE</name>
<dbReference type="PROSITE" id="PS00063">
    <property type="entry name" value="ALDOKETO_REDUCTASE_3"/>
    <property type="match status" value="1"/>
</dbReference>
<feature type="binding site" evidence="4">
    <location>
        <position position="113"/>
    </location>
    <ligand>
        <name>substrate</name>
    </ligand>
</feature>
<dbReference type="InterPro" id="IPR036812">
    <property type="entry name" value="NAD(P)_OxRdtase_dom_sf"/>
</dbReference>
<dbReference type="Proteomes" id="UP000483820">
    <property type="component" value="Chromosome II"/>
</dbReference>
<evidence type="ECO:0000256" key="5">
    <source>
        <dbReference type="PIRSR" id="PIRSR000097-3"/>
    </source>
</evidence>
<feature type="domain" description="NADP-dependent oxidoreductase" evidence="6">
    <location>
        <begin position="18"/>
        <end position="296"/>
    </location>
</feature>
<gene>
    <name evidence="7" type="ORF">GCK72_005758</name>
</gene>
<evidence type="ECO:0000256" key="2">
    <source>
        <dbReference type="ARBA" id="ARBA00022857"/>
    </source>
</evidence>
<protein>
    <recommendedName>
        <fullName evidence="6">NADP-dependent oxidoreductase domain-containing protein</fullName>
    </recommendedName>
</protein>
<dbReference type="PROSITE" id="PS00798">
    <property type="entry name" value="ALDOKETO_REDUCTASE_1"/>
    <property type="match status" value="1"/>
</dbReference>
<dbReference type="FunFam" id="3.20.20.100:FF:000006">
    <property type="entry name" value="Aldo-keto reductase family 1 member A1"/>
    <property type="match status" value="1"/>
</dbReference>
<dbReference type="CDD" id="cd19071">
    <property type="entry name" value="AKR_AKR1-5-like"/>
    <property type="match status" value="1"/>
</dbReference>
<dbReference type="KEGG" id="crq:GCK72_005758"/>
<dbReference type="PRINTS" id="PR00069">
    <property type="entry name" value="ALDKETRDTASE"/>
</dbReference>
<dbReference type="CTD" id="9797776"/>
<dbReference type="Gene3D" id="3.20.20.100">
    <property type="entry name" value="NADP-dependent oxidoreductase domain"/>
    <property type="match status" value="1"/>
</dbReference>
<reference evidence="7 8" key="1">
    <citation type="submission" date="2019-12" db="EMBL/GenBank/DDBJ databases">
        <title>Chromosome-level assembly of the Caenorhabditis remanei genome.</title>
        <authorList>
            <person name="Teterina A.A."/>
            <person name="Willis J.H."/>
            <person name="Phillips P.C."/>
        </authorList>
    </citation>
    <scope>NUCLEOTIDE SEQUENCE [LARGE SCALE GENOMIC DNA]</scope>
    <source>
        <strain evidence="7 8">PX506</strain>
        <tissue evidence="7">Whole organism</tissue>
    </source>
</reference>
<evidence type="ECO:0000313" key="8">
    <source>
        <dbReference type="Proteomes" id="UP000483820"/>
    </source>
</evidence>
<comment type="similarity">
    <text evidence="1">Belongs to the aldo/keto reductase family.</text>
</comment>
<dbReference type="RefSeq" id="XP_003102464.2">
    <property type="nucleotide sequence ID" value="XM_003102416.2"/>
</dbReference>
<keyword evidence="3" id="KW-0560">Oxidoreductase</keyword>
<dbReference type="SUPFAM" id="SSF51430">
    <property type="entry name" value="NAD(P)-linked oxidoreductase"/>
    <property type="match status" value="1"/>
</dbReference>
<evidence type="ECO:0000259" key="6">
    <source>
        <dbReference type="Pfam" id="PF00248"/>
    </source>
</evidence>
<dbReference type="GO" id="GO:0016616">
    <property type="term" value="F:oxidoreductase activity, acting on the CH-OH group of donors, NAD or NADP as acceptor"/>
    <property type="evidence" value="ECO:0007669"/>
    <property type="project" value="UniProtKB-ARBA"/>
</dbReference>
<dbReference type="AlphaFoldDB" id="A0A6A5HEK6"/>
<organism evidence="7 8">
    <name type="scientific">Caenorhabditis remanei</name>
    <name type="common">Caenorhabditis vulgaris</name>
    <dbReference type="NCBI Taxonomy" id="31234"/>
    <lineage>
        <taxon>Eukaryota</taxon>
        <taxon>Metazoa</taxon>
        <taxon>Ecdysozoa</taxon>
        <taxon>Nematoda</taxon>
        <taxon>Chromadorea</taxon>
        <taxon>Rhabditida</taxon>
        <taxon>Rhabditina</taxon>
        <taxon>Rhabditomorpha</taxon>
        <taxon>Rhabditoidea</taxon>
        <taxon>Rhabditidae</taxon>
        <taxon>Peloderinae</taxon>
        <taxon>Caenorhabditis</taxon>
    </lineage>
</organism>
<dbReference type="Pfam" id="PF00248">
    <property type="entry name" value="Aldo_ket_red"/>
    <property type="match status" value="1"/>
</dbReference>
<dbReference type="InterPro" id="IPR020471">
    <property type="entry name" value="AKR"/>
</dbReference>
<dbReference type="PANTHER" id="PTHR43827">
    <property type="entry name" value="2,5-DIKETO-D-GLUCONIC ACID REDUCTASE"/>
    <property type="match status" value="1"/>
</dbReference>
<evidence type="ECO:0000256" key="4">
    <source>
        <dbReference type="PIRSR" id="PIRSR000097-2"/>
    </source>
</evidence>
<evidence type="ECO:0000256" key="1">
    <source>
        <dbReference type="ARBA" id="ARBA00007905"/>
    </source>
</evidence>
<dbReference type="InterPro" id="IPR023210">
    <property type="entry name" value="NADP_OxRdtase_dom"/>
</dbReference>
<dbReference type="PIRSF" id="PIRSF000097">
    <property type="entry name" value="AKR"/>
    <property type="match status" value="1"/>
</dbReference>
<evidence type="ECO:0000313" key="7">
    <source>
        <dbReference type="EMBL" id="KAF1765805.1"/>
    </source>
</evidence>
<proteinExistence type="inferred from homology"/>